<dbReference type="FunFam" id="1.25.40.10:FF:000184">
    <property type="entry name" value="Pentatricopeptide repeat-containing protein, chloroplastic"/>
    <property type="match status" value="1"/>
</dbReference>
<dbReference type="GO" id="GO:0003723">
    <property type="term" value="F:RNA binding"/>
    <property type="evidence" value="ECO:0007669"/>
    <property type="project" value="InterPro"/>
</dbReference>
<proteinExistence type="inferred from homology"/>
<dbReference type="EMBL" id="JAIWQS010000007">
    <property type="protein sequence ID" value="KAJ8760981.1"/>
    <property type="molecule type" value="Genomic_DNA"/>
</dbReference>
<dbReference type="InterPro" id="IPR046960">
    <property type="entry name" value="PPR_At4g14850-like_plant"/>
</dbReference>
<dbReference type="InterPro" id="IPR011990">
    <property type="entry name" value="TPR-like_helical_dom_sf"/>
</dbReference>
<feature type="repeat" description="PPR" evidence="3">
    <location>
        <begin position="208"/>
        <end position="242"/>
    </location>
</feature>
<dbReference type="InterPro" id="IPR002885">
    <property type="entry name" value="PPR_rpt"/>
</dbReference>
<dbReference type="Proteomes" id="UP001159364">
    <property type="component" value="Linkage Group LG07"/>
</dbReference>
<dbReference type="GO" id="GO:0009451">
    <property type="term" value="P:RNA modification"/>
    <property type="evidence" value="ECO:0007669"/>
    <property type="project" value="InterPro"/>
</dbReference>
<dbReference type="Pfam" id="PF01535">
    <property type="entry name" value="PPR"/>
    <property type="match status" value="2"/>
</dbReference>
<keyword evidence="2" id="KW-0677">Repeat</keyword>
<dbReference type="NCBIfam" id="TIGR00756">
    <property type="entry name" value="PPR"/>
    <property type="match status" value="3"/>
</dbReference>
<evidence type="ECO:0000259" key="4">
    <source>
        <dbReference type="Pfam" id="PF14432"/>
    </source>
</evidence>
<feature type="repeat" description="PPR" evidence="3">
    <location>
        <begin position="177"/>
        <end position="207"/>
    </location>
</feature>
<dbReference type="PANTHER" id="PTHR47926:SF379">
    <property type="entry name" value="TETRATRICOPEPTIDE-LIKE HELICAL DOMAIN SUPERFAMILY"/>
    <property type="match status" value="1"/>
</dbReference>
<dbReference type="PROSITE" id="PS51375">
    <property type="entry name" value="PPR"/>
    <property type="match status" value="3"/>
</dbReference>
<dbReference type="InterPro" id="IPR032867">
    <property type="entry name" value="DYW_dom"/>
</dbReference>
<gene>
    <name evidence="5" type="ORF">K2173_022019</name>
</gene>
<dbReference type="Gene3D" id="1.25.40.10">
    <property type="entry name" value="Tetratricopeptide repeat domain"/>
    <property type="match status" value="3"/>
</dbReference>
<dbReference type="AlphaFoldDB" id="A0AAV8T3M0"/>
<feature type="repeat" description="PPR" evidence="3">
    <location>
        <begin position="309"/>
        <end position="343"/>
    </location>
</feature>
<comment type="caution">
    <text evidence="5">The sequence shown here is derived from an EMBL/GenBank/DDBJ whole genome shotgun (WGS) entry which is preliminary data.</text>
</comment>
<protein>
    <recommendedName>
        <fullName evidence="4">DYW domain-containing protein</fullName>
    </recommendedName>
</protein>
<organism evidence="5 6">
    <name type="scientific">Erythroxylum novogranatense</name>
    <dbReference type="NCBI Taxonomy" id="1862640"/>
    <lineage>
        <taxon>Eukaryota</taxon>
        <taxon>Viridiplantae</taxon>
        <taxon>Streptophyta</taxon>
        <taxon>Embryophyta</taxon>
        <taxon>Tracheophyta</taxon>
        <taxon>Spermatophyta</taxon>
        <taxon>Magnoliopsida</taxon>
        <taxon>eudicotyledons</taxon>
        <taxon>Gunneridae</taxon>
        <taxon>Pentapetalae</taxon>
        <taxon>rosids</taxon>
        <taxon>fabids</taxon>
        <taxon>Malpighiales</taxon>
        <taxon>Erythroxylaceae</taxon>
        <taxon>Erythroxylum</taxon>
    </lineage>
</organism>
<dbReference type="FunFam" id="1.25.40.10:FF:000333">
    <property type="entry name" value="Pentatricopeptide repeat-containing protein"/>
    <property type="match status" value="1"/>
</dbReference>
<name>A0AAV8T3M0_9ROSI</name>
<comment type="similarity">
    <text evidence="1">Belongs to the PPR family. PCMP-H subfamily.</text>
</comment>
<dbReference type="Pfam" id="PF13041">
    <property type="entry name" value="PPR_2"/>
    <property type="match status" value="2"/>
</dbReference>
<reference evidence="5 6" key="1">
    <citation type="submission" date="2021-09" db="EMBL/GenBank/DDBJ databases">
        <title>Genomic insights and catalytic innovation underlie evolution of tropane alkaloids biosynthesis.</title>
        <authorList>
            <person name="Wang Y.-J."/>
            <person name="Tian T."/>
            <person name="Huang J.-P."/>
            <person name="Huang S.-X."/>
        </authorList>
    </citation>
    <scope>NUCLEOTIDE SEQUENCE [LARGE SCALE GENOMIC DNA]</scope>
    <source>
        <strain evidence="5">KIB-2018</strain>
        <tissue evidence="5">Leaf</tissue>
    </source>
</reference>
<evidence type="ECO:0000313" key="5">
    <source>
        <dbReference type="EMBL" id="KAJ8760981.1"/>
    </source>
</evidence>
<evidence type="ECO:0000313" key="6">
    <source>
        <dbReference type="Proteomes" id="UP001159364"/>
    </source>
</evidence>
<keyword evidence="6" id="KW-1185">Reference proteome</keyword>
<dbReference type="GO" id="GO:0008270">
    <property type="term" value="F:zinc ion binding"/>
    <property type="evidence" value="ECO:0007669"/>
    <property type="project" value="InterPro"/>
</dbReference>
<feature type="domain" description="DYW" evidence="4">
    <location>
        <begin position="529"/>
        <end position="605"/>
    </location>
</feature>
<accession>A0AAV8T3M0</accession>
<dbReference type="PANTHER" id="PTHR47926">
    <property type="entry name" value="PENTATRICOPEPTIDE REPEAT-CONTAINING PROTEIN"/>
    <property type="match status" value="1"/>
</dbReference>
<evidence type="ECO:0000256" key="1">
    <source>
        <dbReference type="ARBA" id="ARBA00006643"/>
    </source>
</evidence>
<dbReference type="Pfam" id="PF14432">
    <property type="entry name" value="DYW_deaminase"/>
    <property type="match status" value="1"/>
</dbReference>
<dbReference type="Pfam" id="PF20431">
    <property type="entry name" value="E_motif"/>
    <property type="match status" value="1"/>
</dbReference>
<dbReference type="InterPro" id="IPR046848">
    <property type="entry name" value="E_motif"/>
</dbReference>
<sequence length="605" mass="68109">MRSPLRYVSKHQMVYTIGSSTSLKELKQIHTHLLVNGHLNDSNFSGQFVAAIALNNHKNINYSEKVLDQWETPTMFCLNSMIRAHSKSSTPERSFLYYNKILRSSDHISPDNYTFNFLVRACTQHLTRWSGPTVHGLVIKHGFECDPHVLCGLIRMYAELGGLDSCFRMFGLVRNPDLVCQTAMISACAKCGDFGSARELFDAMSQRDTWAFNAMISGYAQCGQSKEALRLFRMMQLEEVKIDDVCMVSVLSACSHLGASDHGRWAHAYIERHKIPMTVTLGTALIDMYAKCGNISKAMEVFWGMKEKNVYTWTCAMNGLAMNGAGHKCLELFSLMKENGISPNGVSFVSILRACSVVGLIEEGHEQFVSMKRVYGIEPLAEHYGCMVDLYARSGRLDDAVNIINNMPVTPHAGAWGALLNACKLHRDKELGELAARKLIQLEGSNHCAFVILSNIYSDSRDWARADNVRQTMNAKGIKKKPGCSVMEVDGEVHEFFVGDTSHPRYGDIKVKLEEIYSNLRLSGYVANTKPDSLYRHSEKVAIAFGLITVKQVVPIRIVKNLRICWDCHDLVKAVSKIYNKEIIVRDRNRFHHFEDGHCSCSGYW</sequence>
<evidence type="ECO:0000256" key="3">
    <source>
        <dbReference type="PROSITE-ProRule" id="PRU00708"/>
    </source>
</evidence>
<evidence type="ECO:0000256" key="2">
    <source>
        <dbReference type="ARBA" id="ARBA00022737"/>
    </source>
</evidence>